<evidence type="ECO:0008006" key="5">
    <source>
        <dbReference type="Google" id="ProtNLM"/>
    </source>
</evidence>
<evidence type="ECO:0000256" key="1">
    <source>
        <dbReference type="ARBA" id="ARBA00007946"/>
    </source>
</evidence>
<dbReference type="Proteomes" id="UP001497453">
    <property type="component" value="Chromosome 9"/>
</dbReference>
<dbReference type="Gene3D" id="1.10.600.10">
    <property type="entry name" value="Farnesyl Diphosphate Synthase"/>
    <property type="match status" value="1"/>
</dbReference>
<name>A0ABP1E8D6_9APHY</name>
<evidence type="ECO:0000256" key="2">
    <source>
        <dbReference type="ARBA" id="ARBA00023239"/>
    </source>
</evidence>
<reference evidence="4" key="1">
    <citation type="submission" date="2024-04" db="EMBL/GenBank/DDBJ databases">
        <authorList>
            <person name="Shaw F."/>
            <person name="Minotto A."/>
        </authorList>
    </citation>
    <scope>NUCLEOTIDE SEQUENCE [LARGE SCALE GENOMIC DNA]</scope>
</reference>
<keyword evidence="4" id="KW-1185">Reference proteome</keyword>
<evidence type="ECO:0000313" key="3">
    <source>
        <dbReference type="EMBL" id="CAL1716300.1"/>
    </source>
</evidence>
<accession>A0ABP1E8D6</accession>
<organism evidence="3 4">
    <name type="scientific">Somion occarium</name>
    <dbReference type="NCBI Taxonomy" id="3059160"/>
    <lineage>
        <taxon>Eukaryota</taxon>
        <taxon>Fungi</taxon>
        <taxon>Dikarya</taxon>
        <taxon>Basidiomycota</taxon>
        <taxon>Agaricomycotina</taxon>
        <taxon>Agaricomycetes</taxon>
        <taxon>Polyporales</taxon>
        <taxon>Cerrenaceae</taxon>
        <taxon>Somion</taxon>
    </lineage>
</organism>
<proteinExistence type="inferred from homology"/>
<dbReference type="SFLD" id="SFLDS00005">
    <property type="entry name" value="Isoprenoid_Synthase_Type_I"/>
    <property type="match status" value="1"/>
</dbReference>
<comment type="similarity">
    <text evidence="1">Belongs to the trichodiene synthase family.</text>
</comment>
<dbReference type="SUPFAM" id="SSF48576">
    <property type="entry name" value="Terpenoid synthases"/>
    <property type="match status" value="1"/>
</dbReference>
<gene>
    <name evidence="3" type="ORF">GFSPODELE1_LOCUS10696</name>
</gene>
<dbReference type="EMBL" id="OZ037952">
    <property type="protein sequence ID" value="CAL1716300.1"/>
    <property type="molecule type" value="Genomic_DNA"/>
</dbReference>
<dbReference type="SFLD" id="SFLDG01021">
    <property type="entry name" value="Trichodiene_Synthase_Like"/>
    <property type="match status" value="1"/>
</dbReference>
<keyword evidence="2" id="KW-0456">Lyase</keyword>
<dbReference type="Pfam" id="PF06330">
    <property type="entry name" value="TRI5"/>
    <property type="match status" value="1"/>
</dbReference>
<sequence>MAITVAMDAEFAATISRRAILSYLQQTGAAKRFPPRSPPTTVDHTVREVIRSWNLDIPENVYERYIVCGVDIGFAAYQHTPYDLQIAIALFTFCATIFDDRTWLDPKAMREFIPRFCLGQPQLHPLLDRFVESTMNLRKFFPLYTANTICSAVLEYANEEVYCAEDVDQTMLRPGAWQYVEYTRLKSGIPEPYAIGIWPSSVCSDLKEYVQAIPEALLFINHVNDLFSFYKETLEGDRGNYINQYALVHERSTSEAVSDLVDKLVSVAENVRNILGDGSAREAWEDFVSGYTHFHLYCPRYKLAGILPEYF</sequence>
<dbReference type="InterPro" id="IPR008949">
    <property type="entry name" value="Isoprenoid_synthase_dom_sf"/>
</dbReference>
<evidence type="ECO:0000313" key="4">
    <source>
        <dbReference type="Proteomes" id="UP001497453"/>
    </source>
</evidence>
<protein>
    <recommendedName>
        <fullName evidence="5">Terpene synthase</fullName>
    </recommendedName>
</protein>
<dbReference type="InterPro" id="IPR024652">
    <property type="entry name" value="Trichodiene_synth"/>
</dbReference>